<evidence type="ECO:0000313" key="2">
    <source>
        <dbReference type="Proteomes" id="UP000218887"/>
    </source>
</evidence>
<organism evidence="1 2">
    <name type="scientific">Virgibacillus profundi</name>
    <dbReference type="NCBI Taxonomy" id="2024555"/>
    <lineage>
        <taxon>Bacteria</taxon>
        <taxon>Bacillati</taxon>
        <taxon>Bacillota</taxon>
        <taxon>Bacilli</taxon>
        <taxon>Bacillales</taxon>
        <taxon>Bacillaceae</taxon>
        <taxon>Virgibacillus</taxon>
    </lineage>
</organism>
<protein>
    <submittedName>
        <fullName evidence="1">Uncharacterized protein</fullName>
    </submittedName>
</protein>
<keyword evidence="2" id="KW-1185">Reference proteome</keyword>
<dbReference type="Proteomes" id="UP000218887">
    <property type="component" value="Unassembled WGS sequence"/>
</dbReference>
<gene>
    <name evidence="1" type="ORF">CIL05_07485</name>
</gene>
<dbReference type="PROSITE" id="PS50890">
    <property type="entry name" value="PUA"/>
    <property type="match status" value="1"/>
</dbReference>
<dbReference type="EMBL" id="NPOA01000004">
    <property type="protein sequence ID" value="PAV30303.1"/>
    <property type="molecule type" value="Genomic_DNA"/>
</dbReference>
<name>A0A2A2IGT9_9BACI</name>
<evidence type="ECO:0000313" key="1">
    <source>
        <dbReference type="EMBL" id="PAV30303.1"/>
    </source>
</evidence>
<accession>A0A2A2IGT9</accession>
<sequence length="83" mass="9337">MKAILKHSFSAIFIYGGNHLPSGLPDSLDEVDSQDIYEFKKGDEVDVIKVVNNPIYDSGKGYVIMNQRSETVTVDELFLEINQ</sequence>
<dbReference type="AlphaFoldDB" id="A0A2A2IGT9"/>
<comment type="caution">
    <text evidence="1">The sequence shown here is derived from an EMBL/GenBank/DDBJ whole genome shotgun (WGS) entry which is preliminary data.</text>
</comment>
<reference evidence="1 2" key="1">
    <citation type="submission" date="2017-08" db="EMBL/GenBank/DDBJ databases">
        <title>Virgibacillus indicus sp. nov. and Virgibacillus profoundi sp. nov, two moderately halophilic bacteria isolated from marine sediment by using the Microfluidic Streak Plate.</title>
        <authorList>
            <person name="Xu B."/>
            <person name="Hu B."/>
            <person name="Wang J."/>
            <person name="Zhu Y."/>
            <person name="Huang L."/>
            <person name="Du W."/>
            <person name="Huang Y."/>
        </authorList>
    </citation>
    <scope>NUCLEOTIDE SEQUENCE [LARGE SCALE GENOMIC DNA]</scope>
    <source>
        <strain evidence="1 2">IO3-P3-H5</strain>
    </source>
</reference>
<dbReference type="RefSeq" id="WP_095654905.1">
    <property type="nucleotide sequence ID" value="NZ_NPOA01000004.1"/>
</dbReference>
<proteinExistence type="predicted"/>